<dbReference type="EMBL" id="VIGW01000002">
    <property type="protein sequence ID" value="TWS20683.1"/>
    <property type="molecule type" value="Genomic_DNA"/>
</dbReference>
<dbReference type="RefSeq" id="WP_146559903.1">
    <property type="nucleotide sequence ID" value="NZ_VIGW01000002.1"/>
</dbReference>
<evidence type="ECO:0000313" key="2">
    <source>
        <dbReference type="Proteomes" id="UP000317291"/>
    </source>
</evidence>
<proteinExistence type="predicted"/>
<accession>A0A5C5RE23</accession>
<reference evidence="1 2" key="1">
    <citation type="submission" date="2019-06" db="EMBL/GenBank/DDBJ databases">
        <title>Tsukamurella conjunctivitidis sp. nov., Tsukamurella assacharolytica sp. nov. and Tsukamurella sputae sp. nov. isolated from patients with conjunctivitis, bacteraemia (lymphoma) and respiratory infection (sputum) in Hong Kong.</title>
        <authorList>
            <person name="Teng J.L.L."/>
            <person name="Lee H.H."/>
            <person name="Fong J.Y.H."/>
            <person name="Fok K.M.N."/>
            <person name="Lau S.K.P."/>
            <person name="Woo P.C.Y."/>
        </authorList>
    </citation>
    <scope>NUCLEOTIDE SEQUENCE [LARGE SCALE GENOMIC DNA]</scope>
    <source>
        <strain evidence="1 2">HKU71</strain>
    </source>
</reference>
<sequence length="191" mass="21171">MGAIIAALVGLTGVSIVAFIARQTAMSIAELNADQKRRDVQLAASKEYADTVIATAGAMEAHAWYAEDEVLESRTLTPEQWRDASHLVRPLRENASKLDYLVLMIDDEEVRRLNAVFSNLAKRILAAPDEEGDGLDALEIFNDAVRKDQPDSITALVEAAHDLRARQLATYPIHAPGLIRGWRARRRVTRD</sequence>
<organism evidence="1 2">
    <name type="scientific">Tsukamurella asaccharolytica</name>
    <dbReference type="NCBI Taxonomy" id="2592067"/>
    <lineage>
        <taxon>Bacteria</taxon>
        <taxon>Bacillati</taxon>
        <taxon>Actinomycetota</taxon>
        <taxon>Actinomycetes</taxon>
        <taxon>Mycobacteriales</taxon>
        <taxon>Tsukamurellaceae</taxon>
        <taxon>Tsukamurella</taxon>
    </lineage>
</organism>
<gene>
    <name evidence="1" type="ORF">FK529_04910</name>
</gene>
<comment type="caution">
    <text evidence="1">The sequence shown here is derived from an EMBL/GenBank/DDBJ whole genome shotgun (WGS) entry which is preliminary data.</text>
</comment>
<keyword evidence="2" id="KW-1185">Reference proteome</keyword>
<dbReference type="AlphaFoldDB" id="A0A5C5RE23"/>
<dbReference type="OrthoDB" id="9909429at2"/>
<protein>
    <submittedName>
        <fullName evidence="1">Uncharacterized protein</fullName>
    </submittedName>
</protein>
<evidence type="ECO:0000313" key="1">
    <source>
        <dbReference type="EMBL" id="TWS20683.1"/>
    </source>
</evidence>
<name>A0A5C5RE23_9ACTN</name>
<dbReference type="Proteomes" id="UP000317291">
    <property type="component" value="Unassembled WGS sequence"/>
</dbReference>